<dbReference type="GO" id="GO:0016747">
    <property type="term" value="F:acyltransferase activity, transferring groups other than amino-acyl groups"/>
    <property type="evidence" value="ECO:0007669"/>
    <property type="project" value="InterPro"/>
</dbReference>
<dbReference type="InterPro" id="IPR016181">
    <property type="entry name" value="Acyl_CoA_acyltransferase"/>
</dbReference>
<dbReference type="Gene3D" id="3.40.630.30">
    <property type="match status" value="1"/>
</dbReference>
<proteinExistence type="predicted"/>
<keyword evidence="2" id="KW-0012">Acyltransferase</keyword>
<dbReference type="CDD" id="cd04301">
    <property type="entry name" value="NAT_SF"/>
    <property type="match status" value="1"/>
</dbReference>
<dbReference type="InterPro" id="IPR050832">
    <property type="entry name" value="Bact_Acetyltransf"/>
</dbReference>
<reference evidence="4 5" key="1">
    <citation type="submission" date="2020-04" db="EMBL/GenBank/DDBJ databases">
        <title>Whole genome sequencing of clinical and environmental type strains of Ochrobactrum.</title>
        <authorList>
            <person name="Dharne M."/>
        </authorList>
    </citation>
    <scope>NUCLEOTIDE SEQUENCE [LARGE SCALE GENOMIC DNA]</scope>
    <source>
        <strain evidence="4 5">DSM 13340</strain>
    </source>
</reference>
<organism evidence="4 5">
    <name type="scientific">Brucella tritici</name>
    <dbReference type="NCBI Taxonomy" id="94626"/>
    <lineage>
        <taxon>Bacteria</taxon>
        <taxon>Pseudomonadati</taxon>
        <taxon>Pseudomonadota</taxon>
        <taxon>Alphaproteobacteria</taxon>
        <taxon>Hyphomicrobiales</taxon>
        <taxon>Brucellaceae</taxon>
        <taxon>Brucella/Ochrobactrum group</taxon>
        <taxon>Brucella</taxon>
    </lineage>
</organism>
<evidence type="ECO:0000313" key="4">
    <source>
        <dbReference type="EMBL" id="NKW09109.1"/>
    </source>
</evidence>
<dbReference type="PROSITE" id="PS51186">
    <property type="entry name" value="GNAT"/>
    <property type="match status" value="1"/>
</dbReference>
<evidence type="ECO:0000313" key="5">
    <source>
        <dbReference type="Proteomes" id="UP000558475"/>
    </source>
</evidence>
<dbReference type="PANTHER" id="PTHR43877">
    <property type="entry name" value="AMINOALKYLPHOSPHONATE N-ACETYLTRANSFERASE-RELATED-RELATED"/>
    <property type="match status" value="1"/>
</dbReference>
<dbReference type="AlphaFoldDB" id="A0A7X6FNX6"/>
<dbReference type="PANTHER" id="PTHR43877:SF8">
    <property type="entry name" value="N-ACETYLGLUTAMATE SYNTHASE-RELATED"/>
    <property type="match status" value="1"/>
</dbReference>
<dbReference type="Proteomes" id="UP000558475">
    <property type="component" value="Unassembled WGS sequence"/>
</dbReference>
<protein>
    <submittedName>
        <fullName evidence="4">GNAT family N-acetyltransferase</fullName>
    </submittedName>
</protein>
<dbReference type="EMBL" id="JAAXZB010000001">
    <property type="protein sequence ID" value="NKW09109.1"/>
    <property type="molecule type" value="Genomic_DNA"/>
</dbReference>
<keyword evidence="1 4" id="KW-0808">Transferase</keyword>
<feature type="domain" description="N-acetyltransferase" evidence="3">
    <location>
        <begin position="137"/>
        <end position="268"/>
    </location>
</feature>
<dbReference type="InterPro" id="IPR056935">
    <property type="entry name" value="Rv0428c-like_C"/>
</dbReference>
<comment type="caution">
    <text evidence="4">The sequence shown here is derived from an EMBL/GenBank/DDBJ whole genome shotgun (WGS) entry which is preliminary data.</text>
</comment>
<dbReference type="Pfam" id="PF24553">
    <property type="entry name" value="Rv0428c_C"/>
    <property type="match status" value="1"/>
</dbReference>
<name>A0A7X6FNX6_9HYPH</name>
<accession>A0A7X6FNX6</accession>
<evidence type="ECO:0000256" key="2">
    <source>
        <dbReference type="ARBA" id="ARBA00023315"/>
    </source>
</evidence>
<dbReference type="InterPro" id="IPR000182">
    <property type="entry name" value="GNAT_dom"/>
</dbReference>
<sequence length="268" mass="29727">MLPSTAITEVDRSDGKPSTPSLAIVRQLEAVGFRAWPATSVHYDGTWAIRMTAAHPSRRLNSINPLDPGDTRDIPTRVELAAQRFRAYGRVPCFRLSPLARELEDYLEGLGWKRRDETIVMTANLEELDLSGAIDQIPLKDIGRFVDASLSIHERPEDMRPGFSELLNSVRPNKGMFVLEEGGRAVSNLLCVQDGVMAGLFDVGTLRDARRKGHGHAIVGSALKWAAKLGAKTAWLQIEADNVAGLALYESFGFQEAYRYAYRESNEK</sequence>
<dbReference type="SUPFAM" id="SSF55729">
    <property type="entry name" value="Acyl-CoA N-acyltransferases (Nat)"/>
    <property type="match status" value="1"/>
</dbReference>
<evidence type="ECO:0000259" key="3">
    <source>
        <dbReference type="PROSITE" id="PS51186"/>
    </source>
</evidence>
<gene>
    <name evidence="4" type="ORF">HGG76_02350</name>
</gene>
<evidence type="ECO:0000256" key="1">
    <source>
        <dbReference type="ARBA" id="ARBA00022679"/>
    </source>
</evidence>